<dbReference type="EMBL" id="FNCJ01000029">
    <property type="protein sequence ID" value="SDI65155.1"/>
    <property type="molecule type" value="Genomic_DNA"/>
</dbReference>
<dbReference type="SUPFAM" id="SSF88697">
    <property type="entry name" value="PUA domain-like"/>
    <property type="match status" value="1"/>
</dbReference>
<dbReference type="OrthoDB" id="9800495at2"/>
<gene>
    <name evidence="1" type="ORF">SAMN05216466_12910</name>
</gene>
<name>A0A1G8MBA9_9BURK</name>
<dbReference type="AlphaFoldDB" id="A0A1G8MBA9"/>
<sequence>MDETEHVLISLEERHAENIFAGKKHVELRRRAMNVKAGTVVWIYVKLPVGRVVGYARVSAAHSLAPSTLWKRFADVCCITRSEFFAYFEGLSKGFALSLQDPERLPGAVSLVELREASAGFHPPQFFVRLAPDSPLLHAIEERRGVHAPPFS</sequence>
<evidence type="ECO:0000313" key="1">
    <source>
        <dbReference type="EMBL" id="SDI65155.1"/>
    </source>
</evidence>
<evidence type="ECO:0000313" key="2">
    <source>
        <dbReference type="Proteomes" id="UP000199706"/>
    </source>
</evidence>
<dbReference type="RefSeq" id="WP_090694921.1">
    <property type="nucleotide sequence ID" value="NZ_CADERL010000015.1"/>
</dbReference>
<proteinExistence type="predicted"/>
<protein>
    <submittedName>
        <fullName evidence="1">Predicted transcriptional regulator, contains an HTH and PUA-like domains</fullName>
    </submittedName>
</protein>
<organism evidence="1 2">
    <name type="scientific">Paraburkholderia phenazinium</name>
    <dbReference type="NCBI Taxonomy" id="60549"/>
    <lineage>
        <taxon>Bacteria</taxon>
        <taxon>Pseudomonadati</taxon>
        <taxon>Pseudomonadota</taxon>
        <taxon>Betaproteobacteria</taxon>
        <taxon>Burkholderiales</taxon>
        <taxon>Burkholderiaceae</taxon>
        <taxon>Paraburkholderia</taxon>
    </lineage>
</organism>
<dbReference type="InterPro" id="IPR015947">
    <property type="entry name" value="PUA-like_sf"/>
</dbReference>
<dbReference type="Proteomes" id="UP000199706">
    <property type="component" value="Unassembled WGS sequence"/>
</dbReference>
<dbReference type="Gene3D" id="2.30.130.30">
    <property type="entry name" value="Hypothetical protein"/>
    <property type="match status" value="1"/>
</dbReference>
<accession>A0A1G8MBA9</accession>
<reference evidence="1 2" key="1">
    <citation type="submission" date="2016-10" db="EMBL/GenBank/DDBJ databases">
        <authorList>
            <person name="de Groot N.N."/>
        </authorList>
    </citation>
    <scope>NUCLEOTIDE SEQUENCE [LARGE SCALE GENOMIC DNA]</scope>
    <source>
        <strain evidence="1 2">LMG 2247</strain>
    </source>
</reference>